<dbReference type="AlphaFoldDB" id="A0A7S2V3N5"/>
<feature type="binding site" evidence="8">
    <location>
        <position position="26"/>
    </location>
    <ligand>
        <name>Zn(2+)</name>
        <dbReference type="ChEBI" id="CHEBI:29105"/>
        <label>1</label>
    </ligand>
</feature>
<evidence type="ECO:0000256" key="2">
    <source>
        <dbReference type="ARBA" id="ARBA00018784"/>
    </source>
</evidence>
<dbReference type="GO" id="GO:0006363">
    <property type="term" value="P:termination of RNA polymerase I transcription"/>
    <property type="evidence" value="ECO:0007669"/>
    <property type="project" value="TreeGrafter"/>
</dbReference>
<organism evidence="11">
    <name type="scientific">Fibrocapsa japonica</name>
    <dbReference type="NCBI Taxonomy" id="94617"/>
    <lineage>
        <taxon>Eukaryota</taxon>
        <taxon>Sar</taxon>
        <taxon>Stramenopiles</taxon>
        <taxon>Ochrophyta</taxon>
        <taxon>Raphidophyceae</taxon>
        <taxon>Chattonellales</taxon>
        <taxon>Chattonellaceae</taxon>
        <taxon>Fibrocapsa</taxon>
    </lineage>
</organism>
<evidence type="ECO:0000256" key="9">
    <source>
        <dbReference type="PIRSR" id="PIRSR005586-2"/>
    </source>
</evidence>
<dbReference type="SUPFAM" id="SSF57783">
    <property type="entry name" value="Zinc beta-ribbon"/>
    <property type="match status" value="1"/>
</dbReference>
<evidence type="ECO:0000313" key="11">
    <source>
        <dbReference type="EMBL" id="CAD9870893.1"/>
    </source>
</evidence>
<keyword evidence="3" id="KW-0240">DNA-directed RNA polymerase</keyword>
<evidence type="ECO:0000259" key="10">
    <source>
        <dbReference type="PROSITE" id="PS51133"/>
    </source>
</evidence>
<evidence type="ECO:0000256" key="6">
    <source>
        <dbReference type="ARBA" id="ARBA00022833"/>
    </source>
</evidence>
<keyword evidence="4 8" id="KW-0479">Metal-binding</keyword>
<evidence type="ECO:0000256" key="5">
    <source>
        <dbReference type="ARBA" id="ARBA00022771"/>
    </source>
</evidence>
<dbReference type="GO" id="GO:0003899">
    <property type="term" value="F:DNA-directed RNA polymerase activity"/>
    <property type="evidence" value="ECO:0007669"/>
    <property type="project" value="InterPro"/>
</dbReference>
<feature type="binding site" evidence="8">
    <location>
        <position position="80"/>
    </location>
    <ligand>
        <name>Zn(2+)</name>
        <dbReference type="ChEBI" id="CHEBI:29105"/>
        <label>2</label>
    </ligand>
</feature>
<proteinExistence type="predicted"/>
<evidence type="ECO:0000256" key="8">
    <source>
        <dbReference type="PIRSR" id="PIRSR005586-1"/>
    </source>
</evidence>
<protein>
    <recommendedName>
        <fullName evidence="2">DNA-directed RNA polymerase I subunit RPA12</fullName>
    </recommendedName>
</protein>
<accession>A0A7S2V3N5</accession>
<dbReference type="GO" id="GO:0003676">
    <property type="term" value="F:nucleic acid binding"/>
    <property type="evidence" value="ECO:0007669"/>
    <property type="project" value="InterPro"/>
</dbReference>
<feature type="binding site" evidence="8">
    <location>
        <position position="9"/>
    </location>
    <ligand>
        <name>Zn(2+)</name>
        <dbReference type="ChEBI" id="CHEBI:29105"/>
        <label>1</label>
    </ligand>
</feature>
<dbReference type="InterPro" id="IPR012164">
    <property type="entry name" value="Rpa12/Rpb9/Rpc10/TFS"/>
</dbReference>
<dbReference type="EMBL" id="HBHR01019491">
    <property type="protein sequence ID" value="CAD9870893.1"/>
    <property type="molecule type" value="Transcribed_RNA"/>
</dbReference>
<gene>
    <name evidence="11" type="ORF">FJAP1339_LOCUS9886</name>
</gene>
<name>A0A7S2V3N5_9STRA</name>
<dbReference type="GO" id="GO:0008270">
    <property type="term" value="F:zinc ion binding"/>
    <property type="evidence" value="ECO:0007669"/>
    <property type="project" value="UniProtKB-KW"/>
</dbReference>
<dbReference type="InterPro" id="IPR001222">
    <property type="entry name" value="Znf_TFIIS"/>
</dbReference>
<feature type="zinc finger region" description="C4-type" evidence="9">
    <location>
        <begin position="6"/>
        <end position="26"/>
    </location>
</feature>
<dbReference type="PANTHER" id="PTHR11239:SF14">
    <property type="entry name" value="DNA-DIRECTED RNA POLYMERASE I SUBUNIT RPA12"/>
    <property type="match status" value="1"/>
</dbReference>
<evidence type="ECO:0000256" key="7">
    <source>
        <dbReference type="ARBA" id="ARBA00023242"/>
    </source>
</evidence>
<dbReference type="Pfam" id="PF01096">
    <property type="entry name" value="Zn_ribbon_TFIIS"/>
    <property type="match status" value="1"/>
</dbReference>
<dbReference type="PROSITE" id="PS51133">
    <property type="entry name" value="ZF_TFIIS_2"/>
    <property type="match status" value="1"/>
</dbReference>
<feature type="binding site" evidence="8">
    <location>
        <position position="23"/>
    </location>
    <ligand>
        <name>Zn(2+)</name>
        <dbReference type="ChEBI" id="CHEBI:29105"/>
        <label>1</label>
    </ligand>
</feature>
<feature type="domain" description="TFIIS-type" evidence="10">
    <location>
        <begin position="73"/>
        <end position="99"/>
    </location>
</feature>
<dbReference type="PIRSF" id="PIRSF005586">
    <property type="entry name" value="RNApol_RpoM"/>
    <property type="match status" value="1"/>
</dbReference>
<dbReference type="GO" id="GO:0005736">
    <property type="term" value="C:RNA polymerase I complex"/>
    <property type="evidence" value="ECO:0007669"/>
    <property type="project" value="TreeGrafter"/>
</dbReference>
<feature type="binding site" evidence="8">
    <location>
        <position position="6"/>
    </location>
    <ligand>
        <name>Zn(2+)</name>
        <dbReference type="ChEBI" id="CHEBI:29105"/>
        <label>1</label>
    </ligand>
</feature>
<dbReference type="CDD" id="cd10507">
    <property type="entry name" value="Zn-ribbon_RPA12"/>
    <property type="match status" value="1"/>
</dbReference>
<keyword evidence="7" id="KW-0539">Nucleus</keyword>
<dbReference type="Gene3D" id="2.20.25.10">
    <property type="match status" value="1"/>
</dbReference>
<evidence type="ECO:0000256" key="4">
    <source>
        <dbReference type="ARBA" id="ARBA00022723"/>
    </source>
</evidence>
<comment type="subcellular location">
    <subcellularLocation>
        <location evidence="1">Nucleus</location>
        <location evidence="1">Nucleolus</location>
    </subcellularLocation>
</comment>
<dbReference type="SMART" id="SM00440">
    <property type="entry name" value="ZnF_C2C2"/>
    <property type="match status" value="1"/>
</dbReference>
<feature type="non-terminal residue" evidence="11">
    <location>
        <position position="99"/>
    </location>
</feature>
<evidence type="ECO:0000256" key="1">
    <source>
        <dbReference type="ARBA" id="ARBA00004604"/>
    </source>
</evidence>
<keyword evidence="5 9" id="KW-0863">Zinc-finger</keyword>
<dbReference type="PANTHER" id="PTHR11239">
    <property type="entry name" value="DNA-DIRECTED RNA POLYMERASE"/>
    <property type="match status" value="1"/>
</dbReference>
<reference evidence="11" key="1">
    <citation type="submission" date="2021-01" db="EMBL/GenBank/DDBJ databases">
        <authorList>
            <person name="Corre E."/>
            <person name="Pelletier E."/>
            <person name="Niang G."/>
            <person name="Scheremetjew M."/>
            <person name="Finn R."/>
            <person name="Kale V."/>
            <person name="Holt S."/>
            <person name="Cochrane G."/>
            <person name="Meng A."/>
            <person name="Brown T."/>
            <person name="Cohen L."/>
        </authorList>
    </citation>
    <scope>NUCLEOTIDE SEQUENCE</scope>
    <source>
        <strain evidence="11">CCMP1661</strain>
    </source>
</reference>
<feature type="binding site" evidence="8">
    <location>
        <position position="77"/>
    </location>
    <ligand>
        <name>Zn(2+)</name>
        <dbReference type="ChEBI" id="CHEBI:29105"/>
        <label>2</label>
    </ligand>
</feature>
<keyword evidence="6 8" id="KW-0862">Zinc</keyword>
<evidence type="ECO:0000256" key="3">
    <source>
        <dbReference type="ARBA" id="ARBA00022478"/>
    </source>
</evidence>
<dbReference type="InterPro" id="IPR034004">
    <property type="entry name" value="Zn_ribbon_RPA12_C"/>
</dbReference>
<keyword evidence="3" id="KW-0804">Transcription</keyword>
<sequence length="99" mass="10894">MTWPFCAQCGTILTLQDIDSVECDYCGFTASCESLGLGQVSVVTRSKARPPPQWLEELNRGDSAAAEMKRATVEEPCPKCGHPEMSFYTMQLRSADEGQ</sequence>